<dbReference type="FunFam" id="3.30.70.100:FF:000001">
    <property type="entry name" value="ATPase copper transporting beta"/>
    <property type="match status" value="1"/>
</dbReference>
<sequence>MKRLAIVAGGALAIATAAIPLTASVAQPSSNTAAASRTAIFTVENMTCALCPVTVKKAMEGVKGVKSVRIDFDAKTATVVFDPSTATITAIAAASTNAGYPASVKNRSP</sequence>
<dbReference type="CDD" id="cd00371">
    <property type="entry name" value="HMA"/>
    <property type="match status" value="1"/>
</dbReference>
<evidence type="ECO:0000259" key="3">
    <source>
        <dbReference type="PROSITE" id="PS50846"/>
    </source>
</evidence>
<evidence type="ECO:0000313" key="4">
    <source>
        <dbReference type="EMBL" id="ABF54389.1"/>
    </source>
</evidence>
<dbReference type="InterPro" id="IPR036163">
    <property type="entry name" value="HMA_dom_sf"/>
</dbReference>
<dbReference type="eggNOG" id="COG2608">
    <property type="taxonomic scope" value="Bacteria"/>
</dbReference>
<proteinExistence type="predicted"/>
<dbReference type="EMBL" id="CP000356">
    <property type="protein sequence ID" value="ABF54389.1"/>
    <property type="molecule type" value="Genomic_DNA"/>
</dbReference>
<evidence type="ECO:0000256" key="1">
    <source>
        <dbReference type="ARBA" id="ARBA00022723"/>
    </source>
</evidence>
<organism evidence="4 5">
    <name type="scientific">Sphingopyxis alaskensis (strain DSM 13593 / LMG 18877 / RB2256)</name>
    <name type="common">Sphingomonas alaskensis</name>
    <dbReference type="NCBI Taxonomy" id="317655"/>
    <lineage>
        <taxon>Bacteria</taxon>
        <taxon>Pseudomonadati</taxon>
        <taxon>Pseudomonadota</taxon>
        <taxon>Alphaproteobacteria</taxon>
        <taxon>Sphingomonadales</taxon>
        <taxon>Sphingomonadaceae</taxon>
        <taxon>Sphingopyxis</taxon>
    </lineage>
</organism>
<feature type="chain" id="PRO_5004189498" evidence="2">
    <location>
        <begin position="24"/>
        <end position="109"/>
    </location>
</feature>
<feature type="domain" description="HMA" evidence="3">
    <location>
        <begin position="37"/>
        <end position="103"/>
    </location>
</feature>
<feature type="signal peptide" evidence="2">
    <location>
        <begin position="1"/>
        <end position="23"/>
    </location>
</feature>
<dbReference type="Pfam" id="PF00403">
    <property type="entry name" value="HMA"/>
    <property type="match status" value="1"/>
</dbReference>
<gene>
    <name evidence="4" type="ordered locus">Sala_2684</name>
</gene>
<dbReference type="SUPFAM" id="SSF55008">
    <property type="entry name" value="HMA, heavy metal-associated domain"/>
    <property type="match status" value="1"/>
</dbReference>
<accession>Q1GPN3</accession>
<dbReference type="RefSeq" id="WP_011542954.1">
    <property type="nucleotide sequence ID" value="NC_008048.1"/>
</dbReference>
<dbReference type="AlphaFoldDB" id="Q1GPN3"/>
<dbReference type="KEGG" id="sal:Sala_2684"/>
<dbReference type="GO" id="GO:0046872">
    <property type="term" value="F:metal ion binding"/>
    <property type="evidence" value="ECO:0007669"/>
    <property type="project" value="UniProtKB-KW"/>
</dbReference>
<dbReference type="Gene3D" id="3.30.70.100">
    <property type="match status" value="1"/>
</dbReference>
<keyword evidence="2" id="KW-0732">Signal</keyword>
<dbReference type="HOGENOM" id="CLU_134973_2_1_5"/>
<reference evidence="4 5" key="1">
    <citation type="journal article" date="2009" name="Proc. Natl. Acad. Sci. U.S.A.">
        <title>The genomic basis of trophic strategy in marine bacteria.</title>
        <authorList>
            <person name="Lauro F.M."/>
            <person name="McDougald D."/>
            <person name="Thomas T."/>
            <person name="Williams T.J."/>
            <person name="Egan S."/>
            <person name="Rice S."/>
            <person name="DeMaere M.Z."/>
            <person name="Ting L."/>
            <person name="Ertan H."/>
            <person name="Johnson J."/>
            <person name="Ferriera S."/>
            <person name="Lapidus A."/>
            <person name="Anderson I."/>
            <person name="Kyrpides N."/>
            <person name="Munk A.C."/>
            <person name="Detter C."/>
            <person name="Han C.S."/>
            <person name="Brown M.V."/>
            <person name="Robb F.T."/>
            <person name="Kjelleberg S."/>
            <person name="Cavicchioli R."/>
        </authorList>
    </citation>
    <scope>NUCLEOTIDE SEQUENCE [LARGE SCALE GENOMIC DNA]</scope>
    <source>
        <strain evidence="5">DSM 13593 / LMG 18877 / RB2256</strain>
    </source>
</reference>
<evidence type="ECO:0000256" key="2">
    <source>
        <dbReference type="SAM" id="SignalP"/>
    </source>
</evidence>
<evidence type="ECO:0000313" key="5">
    <source>
        <dbReference type="Proteomes" id="UP000006578"/>
    </source>
</evidence>
<protein>
    <submittedName>
        <fullName evidence="4">Heavy metal transport/detoxification protein</fullName>
    </submittedName>
</protein>
<keyword evidence="1" id="KW-0479">Metal-binding</keyword>
<dbReference type="Proteomes" id="UP000006578">
    <property type="component" value="Chromosome"/>
</dbReference>
<keyword evidence="5" id="KW-1185">Reference proteome</keyword>
<dbReference type="PROSITE" id="PS50846">
    <property type="entry name" value="HMA_2"/>
    <property type="match status" value="1"/>
</dbReference>
<name>Q1GPN3_SPHAL</name>
<dbReference type="STRING" id="317655.Sala_2684"/>
<dbReference type="InterPro" id="IPR006121">
    <property type="entry name" value="HMA_dom"/>
</dbReference>